<protein>
    <submittedName>
        <fullName evidence="2">Uncharacterized protein</fullName>
    </submittedName>
</protein>
<comment type="caution">
    <text evidence="2">The sequence shown here is derived from an EMBL/GenBank/DDBJ whole genome shotgun (WGS) entry which is preliminary data.</text>
</comment>
<name>A0A1V8SIE4_9PEZI</name>
<gene>
    <name evidence="2" type="ORF">B0A48_15261</name>
</gene>
<evidence type="ECO:0000256" key="1">
    <source>
        <dbReference type="SAM" id="MobiDB-lite"/>
    </source>
</evidence>
<organism evidence="2 3">
    <name type="scientific">Cryoendolithus antarcticus</name>
    <dbReference type="NCBI Taxonomy" id="1507870"/>
    <lineage>
        <taxon>Eukaryota</taxon>
        <taxon>Fungi</taxon>
        <taxon>Dikarya</taxon>
        <taxon>Ascomycota</taxon>
        <taxon>Pezizomycotina</taxon>
        <taxon>Dothideomycetes</taxon>
        <taxon>Dothideomycetidae</taxon>
        <taxon>Cladosporiales</taxon>
        <taxon>Cladosporiaceae</taxon>
        <taxon>Cryoendolithus</taxon>
    </lineage>
</organism>
<proteinExistence type="predicted"/>
<reference evidence="3" key="1">
    <citation type="submission" date="2017-03" db="EMBL/GenBank/DDBJ databases">
        <title>Genomes of endolithic fungi from Antarctica.</title>
        <authorList>
            <person name="Coleine C."/>
            <person name="Masonjones S."/>
            <person name="Stajich J.E."/>
        </authorList>
    </citation>
    <scope>NUCLEOTIDE SEQUENCE [LARGE SCALE GENOMIC DNA]</scope>
    <source>
        <strain evidence="3">CCFEE 5527</strain>
    </source>
</reference>
<dbReference type="Proteomes" id="UP000192596">
    <property type="component" value="Unassembled WGS sequence"/>
</dbReference>
<evidence type="ECO:0000313" key="2">
    <source>
        <dbReference type="EMBL" id="OQN98915.1"/>
    </source>
</evidence>
<feature type="region of interest" description="Disordered" evidence="1">
    <location>
        <begin position="309"/>
        <end position="334"/>
    </location>
</feature>
<keyword evidence="3" id="KW-1185">Reference proteome</keyword>
<dbReference type="AlphaFoldDB" id="A0A1V8SIE4"/>
<dbReference type="InParanoid" id="A0A1V8SIE4"/>
<accession>A0A1V8SIE4</accession>
<sequence>MGHSKGETWAEGALKVPLPEDPYVDPGYPEPVAPAAPATLLLELVEVGTAPATSMLEVVVSMVAVGGPEKESRLLAVGAPAEPLFVAGEVAMALPPTAEVADPDEAAREEGVGGGAAGAADGAYAGGDTTLLPAEPDAGLPTELEGVVEPENPAPLPGADEAGVVTGPDVGEDPASGLAVDPLAGMPPPVLDVPDSGPPIDVEDDAEPVGATLEGVACALGAGTPPYEAACGEPPLDDVGDWGNVPAGDFPALGAAVLAGETTAADNDELLPDCRIGVDVGDTAAEPVLADEAEPLGAPYEKLKLGTDVGSPNLPLLPDPEERPADGTLEPAEPVPAGKPTLEAAEVVEAPGPDTAAVLVGGDTPLEMTCDECVAGTAEVSVIVTVAEDVMVTGQRVVDATVTTVVIGQLLTPGPQLQIVTSLVL</sequence>
<dbReference type="EMBL" id="NAJO01000043">
    <property type="protein sequence ID" value="OQN98915.1"/>
    <property type="molecule type" value="Genomic_DNA"/>
</dbReference>
<evidence type="ECO:0000313" key="3">
    <source>
        <dbReference type="Proteomes" id="UP000192596"/>
    </source>
</evidence>